<gene>
    <name evidence="1" type="ORF">P7D78_08925</name>
</gene>
<evidence type="ECO:0008006" key="3">
    <source>
        <dbReference type="Google" id="ProtNLM"/>
    </source>
</evidence>
<comment type="caution">
    <text evidence="1">The sequence shown here is derived from an EMBL/GenBank/DDBJ whole genome shotgun (WGS) entry which is preliminary data.</text>
</comment>
<dbReference type="RefSeq" id="WP_270718715.1">
    <property type="nucleotide sequence ID" value="NZ_JAQESB010000060.1"/>
</dbReference>
<proteinExistence type="predicted"/>
<protein>
    <recommendedName>
        <fullName evidence="3">Phage protein</fullName>
    </recommendedName>
</protein>
<evidence type="ECO:0000313" key="2">
    <source>
        <dbReference type="Proteomes" id="UP001249240"/>
    </source>
</evidence>
<accession>A0AAW8SVT6</accession>
<dbReference type="Proteomes" id="UP001249240">
    <property type="component" value="Unassembled WGS sequence"/>
</dbReference>
<organism evidence="1 2">
    <name type="scientific">Enterococcus raffinosus</name>
    <dbReference type="NCBI Taxonomy" id="71452"/>
    <lineage>
        <taxon>Bacteria</taxon>
        <taxon>Bacillati</taxon>
        <taxon>Bacillota</taxon>
        <taxon>Bacilli</taxon>
        <taxon>Lactobacillales</taxon>
        <taxon>Enterococcaceae</taxon>
        <taxon>Enterococcus</taxon>
    </lineage>
</organism>
<name>A0AAW8SVT6_9ENTE</name>
<sequence length="249" mass="27851">MAENIKDALQYAVELDNQKMVIFDEGGKKYFDRSKATLQELEGIKYADPLQVNSLTGLVDYLHSKFDDVVNRASDSLLIHVVSPTKVRVYSKLDADRKRENLIAATASMEKFPYGQFMDSERFIINLQSLFVRDRDAEALLKCASAIRIEGGGDLEDDGVSQTATVKVGAGTKGKAEVPSPAELRPYRSFLEIEQPVSAFIFRINKDGACALFEADGGMWRSYAMESIKEYLEMELRDEIANNQLTIIA</sequence>
<evidence type="ECO:0000313" key="1">
    <source>
        <dbReference type="EMBL" id="MDT2538246.1"/>
    </source>
</evidence>
<dbReference type="EMBL" id="JARPXM010000007">
    <property type="protein sequence ID" value="MDT2538246.1"/>
    <property type="molecule type" value="Genomic_DNA"/>
</dbReference>
<reference evidence="1" key="1">
    <citation type="submission" date="2023-03" db="EMBL/GenBank/DDBJ databases">
        <authorList>
            <person name="Shen W."/>
            <person name="Cai J."/>
        </authorList>
    </citation>
    <scope>NUCLEOTIDE SEQUENCE</scope>
    <source>
        <strain evidence="1">B646-2</strain>
    </source>
</reference>
<dbReference type="AlphaFoldDB" id="A0AAW8SVT6"/>